<dbReference type="AlphaFoldDB" id="B0DM67"/>
<dbReference type="InParanoid" id="B0DM67"/>
<sequence>MAMDSLKVGKKELWQIWNYGKSMVQKDIEVLPSCLNGQTPPTGDFRLNTLVSRLDFVTVNQPDKRHGNLQARNRVLSSTLPTPVSAPPDVPTCPTSIPESQFEPNAPPTSFPELQLKPNDELQDQILEEEQWTSKPKRMRNTANALSDGTTNFSIKTRFKTLDTIINLATLEGRVLVLILARRTSSFSTSLAPTLSPSTTVIAATNHCHHGTNCSVRNGFLQHLHDPKPSSHSTASKLSMNSLCKARQVSMTTIILSCNNMTTLISLIQFGRGHNPGSIDATANGELMVECPACPHPGQNLPDDWEKAGPLLFLYTLFIAVDGNFKLKGKQRYLKDVELMPGWGAFVPEAEYKAHITNYVDEPEWSKHFQKRMSDFPEEMQIPERTQVEVAIPGWHIYGHRKLFLKRFKDAFTMSAKQTQNFNQLSATFSPGVIKKWEAISV</sequence>
<feature type="region of interest" description="Disordered" evidence="1">
    <location>
        <begin position="79"/>
        <end position="113"/>
    </location>
</feature>
<dbReference type="KEGG" id="lbc:LACBIDRAFT_330708"/>
<proteinExistence type="predicted"/>
<dbReference type="GeneID" id="6080716"/>
<organism evidence="3">
    <name type="scientific">Laccaria bicolor (strain S238N-H82 / ATCC MYA-4686)</name>
    <name type="common">Bicoloured deceiver</name>
    <name type="synonym">Laccaria laccata var. bicolor</name>
    <dbReference type="NCBI Taxonomy" id="486041"/>
    <lineage>
        <taxon>Eukaryota</taxon>
        <taxon>Fungi</taxon>
        <taxon>Dikarya</taxon>
        <taxon>Basidiomycota</taxon>
        <taxon>Agaricomycotina</taxon>
        <taxon>Agaricomycetes</taxon>
        <taxon>Agaricomycetidae</taxon>
        <taxon>Agaricales</taxon>
        <taxon>Agaricineae</taxon>
        <taxon>Hydnangiaceae</taxon>
        <taxon>Laccaria</taxon>
    </lineage>
</organism>
<protein>
    <submittedName>
        <fullName evidence="2">Predicted protein</fullName>
    </submittedName>
</protein>
<feature type="compositionally biased region" description="Polar residues" evidence="1">
    <location>
        <begin position="93"/>
        <end position="103"/>
    </location>
</feature>
<dbReference type="HOGENOM" id="CLU_619741_0_0_1"/>
<reference evidence="2 3" key="1">
    <citation type="journal article" date="2008" name="Nature">
        <title>The genome of Laccaria bicolor provides insights into mycorrhizal symbiosis.</title>
        <authorList>
            <person name="Martin F."/>
            <person name="Aerts A."/>
            <person name="Ahren D."/>
            <person name="Brun A."/>
            <person name="Danchin E.G.J."/>
            <person name="Duchaussoy F."/>
            <person name="Gibon J."/>
            <person name="Kohler A."/>
            <person name="Lindquist E."/>
            <person name="Pereda V."/>
            <person name="Salamov A."/>
            <person name="Shapiro H.J."/>
            <person name="Wuyts J."/>
            <person name="Blaudez D."/>
            <person name="Buee M."/>
            <person name="Brokstein P."/>
            <person name="Canbaeck B."/>
            <person name="Cohen D."/>
            <person name="Courty P.E."/>
            <person name="Coutinho P.M."/>
            <person name="Delaruelle C."/>
            <person name="Detter J.C."/>
            <person name="Deveau A."/>
            <person name="DiFazio S."/>
            <person name="Duplessis S."/>
            <person name="Fraissinet-Tachet L."/>
            <person name="Lucic E."/>
            <person name="Frey-Klett P."/>
            <person name="Fourrey C."/>
            <person name="Feussner I."/>
            <person name="Gay G."/>
            <person name="Grimwood J."/>
            <person name="Hoegger P.J."/>
            <person name="Jain P."/>
            <person name="Kilaru S."/>
            <person name="Labbe J."/>
            <person name="Lin Y.C."/>
            <person name="Legue V."/>
            <person name="Le Tacon F."/>
            <person name="Marmeisse R."/>
            <person name="Melayah D."/>
            <person name="Montanini B."/>
            <person name="Muratet M."/>
            <person name="Nehls U."/>
            <person name="Niculita-Hirzel H."/>
            <person name="Oudot-Le Secq M.P."/>
            <person name="Peter M."/>
            <person name="Quesneville H."/>
            <person name="Rajashekar B."/>
            <person name="Reich M."/>
            <person name="Rouhier N."/>
            <person name="Schmutz J."/>
            <person name="Yin T."/>
            <person name="Chalot M."/>
            <person name="Henrissat B."/>
            <person name="Kuees U."/>
            <person name="Lucas S."/>
            <person name="Van de Peer Y."/>
            <person name="Podila G.K."/>
            <person name="Polle A."/>
            <person name="Pukkila P.J."/>
            <person name="Richardson P.M."/>
            <person name="Rouze P."/>
            <person name="Sanders I.R."/>
            <person name="Stajich J.E."/>
            <person name="Tunlid A."/>
            <person name="Tuskan G."/>
            <person name="Grigoriev I.V."/>
        </authorList>
    </citation>
    <scope>NUCLEOTIDE SEQUENCE [LARGE SCALE GENOMIC DNA]</scope>
    <source>
        <strain evidence="3">S238N-H82 / ATCC MYA-4686</strain>
    </source>
</reference>
<keyword evidence="3" id="KW-1185">Reference proteome</keyword>
<evidence type="ECO:0000256" key="1">
    <source>
        <dbReference type="SAM" id="MobiDB-lite"/>
    </source>
</evidence>
<evidence type="ECO:0000313" key="3">
    <source>
        <dbReference type="Proteomes" id="UP000001194"/>
    </source>
</evidence>
<dbReference type="RefSeq" id="XP_001885032.1">
    <property type="nucleotide sequence ID" value="XM_001884997.1"/>
</dbReference>
<accession>B0DM67</accession>
<dbReference type="Proteomes" id="UP000001194">
    <property type="component" value="Unassembled WGS sequence"/>
</dbReference>
<name>B0DM67_LACBS</name>
<dbReference type="OrthoDB" id="3257613at2759"/>
<gene>
    <name evidence="2" type="ORF">LACBIDRAFT_330708</name>
</gene>
<evidence type="ECO:0000313" key="2">
    <source>
        <dbReference type="EMBL" id="EDR04141.1"/>
    </source>
</evidence>
<dbReference type="EMBL" id="DS547119">
    <property type="protein sequence ID" value="EDR04141.1"/>
    <property type="molecule type" value="Genomic_DNA"/>
</dbReference>